<feature type="domain" description="ABC transporter" evidence="3">
    <location>
        <begin position="9"/>
        <end position="252"/>
    </location>
</feature>
<dbReference type="EMBL" id="JBHTCQ010000001">
    <property type="protein sequence ID" value="MFC7403520.1"/>
    <property type="molecule type" value="Genomic_DNA"/>
</dbReference>
<evidence type="ECO:0000256" key="2">
    <source>
        <dbReference type="ARBA" id="ARBA00022840"/>
    </source>
</evidence>
<name>A0ABW2Q206_9MICO</name>
<comment type="caution">
    <text evidence="4">The sequence shown here is derived from an EMBL/GenBank/DDBJ whole genome shotgun (WGS) entry which is preliminary data.</text>
</comment>
<protein>
    <submittedName>
        <fullName evidence="4">ATP-binding cassette domain-containing protein</fullName>
    </submittedName>
</protein>
<keyword evidence="2 4" id="KW-0067">ATP-binding</keyword>
<dbReference type="SUPFAM" id="SSF52540">
    <property type="entry name" value="P-loop containing nucleoside triphosphate hydrolases"/>
    <property type="match status" value="1"/>
</dbReference>
<gene>
    <name evidence="4" type="ORF">ACFQQL_00255</name>
</gene>
<dbReference type="InterPro" id="IPR017871">
    <property type="entry name" value="ABC_transporter-like_CS"/>
</dbReference>
<dbReference type="Pfam" id="PF00005">
    <property type="entry name" value="ABC_tran"/>
    <property type="match status" value="1"/>
</dbReference>
<dbReference type="RefSeq" id="WP_382390058.1">
    <property type="nucleotide sequence ID" value="NZ_JBHTCQ010000001.1"/>
</dbReference>
<proteinExistence type="predicted"/>
<dbReference type="InterPro" id="IPR015854">
    <property type="entry name" value="ABC_transpr_LolD-like"/>
</dbReference>
<dbReference type="GO" id="GO:0005524">
    <property type="term" value="F:ATP binding"/>
    <property type="evidence" value="ECO:0007669"/>
    <property type="project" value="UniProtKB-KW"/>
</dbReference>
<evidence type="ECO:0000313" key="5">
    <source>
        <dbReference type="Proteomes" id="UP001596455"/>
    </source>
</evidence>
<evidence type="ECO:0000256" key="1">
    <source>
        <dbReference type="ARBA" id="ARBA00022741"/>
    </source>
</evidence>
<dbReference type="PROSITE" id="PS50893">
    <property type="entry name" value="ABC_TRANSPORTER_2"/>
    <property type="match status" value="1"/>
</dbReference>
<dbReference type="Proteomes" id="UP001596455">
    <property type="component" value="Unassembled WGS sequence"/>
</dbReference>
<dbReference type="Gene3D" id="3.40.50.300">
    <property type="entry name" value="P-loop containing nucleotide triphosphate hydrolases"/>
    <property type="match status" value="1"/>
</dbReference>
<dbReference type="PANTHER" id="PTHR24220">
    <property type="entry name" value="IMPORT ATP-BINDING PROTEIN"/>
    <property type="match status" value="1"/>
</dbReference>
<dbReference type="PROSITE" id="PS00211">
    <property type="entry name" value="ABC_TRANSPORTER_1"/>
    <property type="match status" value="1"/>
</dbReference>
<keyword evidence="5" id="KW-1185">Reference proteome</keyword>
<dbReference type="InterPro" id="IPR003439">
    <property type="entry name" value="ABC_transporter-like_ATP-bd"/>
</dbReference>
<evidence type="ECO:0000259" key="3">
    <source>
        <dbReference type="PROSITE" id="PS50893"/>
    </source>
</evidence>
<evidence type="ECO:0000313" key="4">
    <source>
        <dbReference type="EMBL" id="MFC7403520.1"/>
    </source>
</evidence>
<sequence>MTDSGGPILSVRDLRKTFTMHAVSGRTVTSLDGVSLDVGTGEHVAVAGASGAGKSSLLRCVYRNYLPDAGTVTLALEDRAVELTALPDRQMARLRGRELGYVSQFLAAPPRTGPLQHVAAAARRRGLAPPEAREAAVAALRRLGIDEPLWEIDCSVLSGGERQRVNLAAGVVSPPRLLLLDEPVSALDPANRERALELIEDLAGVSVLAVYHDMQIIRRLAGRAVVMDAGRVVAEGTPETILAQHHAALEEVA</sequence>
<dbReference type="SMART" id="SM00382">
    <property type="entry name" value="AAA"/>
    <property type="match status" value="1"/>
</dbReference>
<organism evidence="4 5">
    <name type="scientific">Georgenia alba</name>
    <dbReference type="NCBI Taxonomy" id="2233858"/>
    <lineage>
        <taxon>Bacteria</taxon>
        <taxon>Bacillati</taxon>
        <taxon>Actinomycetota</taxon>
        <taxon>Actinomycetes</taxon>
        <taxon>Micrococcales</taxon>
        <taxon>Bogoriellaceae</taxon>
        <taxon>Georgenia</taxon>
    </lineage>
</organism>
<reference evidence="5" key="1">
    <citation type="journal article" date="2019" name="Int. J. Syst. Evol. Microbiol.">
        <title>The Global Catalogue of Microorganisms (GCM) 10K type strain sequencing project: providing services to taxonomists for standard genome sequencing and annotation.</title>
        <authorList>
            <consortium name="The Broad Institute Genomics Platform"/>
            <consortium name="The Broad Institute Genome Sequencing Center for Infectious Disease"/>
            <person name="Wu L."/>
            <person name="Ma J."/>
        </authorList>
    </citation>
    <scope>NUCLEOTIDE SEQUENCE [LARGE SCALE GENOMIC DNA]</scope>
    <source>
        <strain evidence="5">JCM 1490</strain>
    </source>
</reference>
<keyword evidence="1" id="KW-0547">Nucleotide-binding</keyword>
<accession>A0ABW2Q206</accession>
<dbReference type="InterPro" id="IPR027417">
    <property type="entry name" value="P-loop_NTPase"/>
</dbReference>
<dbReference type="PANTHER" id="PTHR24220:SF676">
    <property type="entry name" value="OLIGOPEPTIDE TRANSPORT ATP-BINDING PROTEIN AMIE"/>
    <property type="match status" value="1"/>
</dbReference>
<dbReference type="InterPro" id="IPR003593">
    <property type="entry name" value="AAA+_ATPase"/>
</dbReference>